<dbReference type="Proteomes" id="UP000315423">
    <property type="component" value="Unassembled WGS sequence"/>
</dbReference>
<evidence type="ECO:0000313" key="1">
    <source>
        <dbReference type="EMBL" id="TKY91778.1"/>
    </source>
</evidence>
<reference evidence="1" key="1">
    <citation type="submission" date="2018-09" db="EMBL/GenBank/DDBJ databases">
        <title>A genomic encyclopedia of anaerobic methanotrophic archaea.</title>
        <authorList>
            <person name="Skennerton C.T."/>
            <person name="Chadwick G.L."/>
            <person name="Laso-Perez R."/>
            <person name="Leu A.O."/>
            <person name="Speth D.R."/>
            <person name="Yu H."/>
            <person name="Morgan-Lang C."/>
            <person name="Hatzenpichler R."/>
            <person name="Goudeau D."/>
            <person name="Malmstrom R."/>
            <person name="Woyke T."/>
            <person name="Hallam S."/>
            <person name="Tyson G.W."/>
            <person name="Wegener G."/>
            <person name="Boetius A."/>
            <person name="Orphan V.J."/>
        </authorList>
    </citation>
    <scope>NUCLEOTIDE SEQUENCE</scope>
    <source>
        <strain evidence="1">CONS3730D10UFb2</strain>
    </source>
</reference>
<organism evidence="1 2">
    <name type="scientific">Candidatus Methanomarinus sp</name>
    <dbReference type="NCBI Taxonomy" id="3386244"/>
    <lineage>
        <taxon>Archaea</taxon>
        <taxon>Methanobacteriati</taxon>
        <taxon>Methanobacteriota</taxon>
        <taxon>Stenosarchaea group</taxon>
        <taxon>Methanomicrobia</taxon>
        <taxon>Methanosarcinales</taxon>
        <taxon>ANME-2 cluster</taxon>
        <taxon>Candidatus Methanocomedenaceae</taxon>
        <taxon>Candidatus Methanomarinus</taxon>
    </lineage>
</organism>
<name>A0AC61SAW0_9EURY</name>
<accession>A0AC61SAW0</accession>
<gene>
    <name evidence="1" type="ORF">C5S46_04090</name>
</gene>
<protein>
    <submittedName>
        <fullName evidence="1">Uncharacterized protein</fullName>
    </submittedName>
</protein>
<evidence type="ECO:0000313" key="2">
    <source>
        <dbReference type="Proteomes" id="UP000315423"/>
    </source>
</evidence>
<proteinExistence type="predicted"/>
<feature type="non-terminal residue" evidence="1">
    <location>
        <position position="142"/>
    </location>
</feature>
<dbReference type="EMBL" id="QYBA01000132">
    <property type="protein sequence ID" value="TKY91778.1"/>
    <property type="molecule type" value="Genomic_DNA"/>
</dbReference>
<comment type="caution">
    <text evidence="1">The sequence shown here is derived from an EMBL/GenBank/DDBJ whole genome shotgun (WGS) entry which is preliminary data.</text>
</comment>
<sequence length="142" mass="16185">MQRAMVLLKDSNKGKLLVILFVITSILLSSCIDKQENIEIDLNKTTQEIVRYSPEDPNVVYFGFDFPEDPQKDARIYASFLQYLSKETGRTFKIYFTSKNETTQDNLGKGITQFAVLDALSHIKAHDENGVICITRSLNEDD</sequence>